<gene>
    <name evidence="1" type="ORF">SELMODRAFT_411476</name>
</gene>
<accession>D8RI28</accession>
<dbReference type="SUPFAM" id="SSF52540">
    <property type="entry name" value="P-loop containing nucleoside triphosphate hydrolases"/>
    <property type="match status" value="1"/>
</dbReference>
<dbReference type="EMBL" id="GL377580">
    <property type="protein sequence ID" value="EFJ28021.1"/>
    <property type="molecule type" value="Genomic_DNA"/>
</dbReference>
<organism evidence="2">
    <name type="scientific">Selaginella moellendorffii</name>
    <name type="common">Spikemoss</name>
    <dbReference type="NCBI Taxonomy" id="88036"/>
    <lineage>
        <taxon>Eukaryota</taxon>
        <taxon>Viridiplantae</taxon>
        <taxon>Streptophyta</taxon>
        <taxon>Embryophyta</taxon>
        <taxon>Tracheophyta</taxon>
        <taxon>Lycopodiopsida</taxon>
        <taxon>Selaginellales</taxon>
        <taxon>Selaginellaceae</taxon>
        <taxon>Selaginella</taxon>
    </lineage>
</organism>
<name>D8RI28_SELML</name>
<dbReference type="eggNOG" id="ENOG502SC0M">
    <property type="taxonomic scope" value="Eukaryota"/>
</dbReference>
<keyword evidence="2" id="KW-1185">Reference proteome</keyword>
<dbReference type="OrthoDB" id="2387658at2759"/>
<dbReference type="Gene3D" id="3.40.50.300">
    <property type="entry name" value="P-loop containing nucleotide triphosphate hydrolases"/>
    <property type="match status" value="1"/>
</dbReference>
<dbReference type="InParanoid" id="D8RI28"/>
<dbReference type="HOGENOM" id="CLU_012394_1_0_1"/>
<evidence type="ECO:0000313" key="2">
    <source>
        <dbReference type="Proteomes" id="UP000001514"/>
    </source>
</evidence>
<dbReference type="Proteomes" id="UP000001514">
    <property type="component" value="Unassembled WGS sequence"/>
</dbReference>
<sequence length="658" mass="73581">MASEKRQLQENSVIQVFGFGRSWSFVSGATAGEATDFVARRHNRAVEDVAMEDISSSSGGVILVRGTQLVAGRRYVFIPVVKPVTAPKRTFAVGGIADPEKHYYLAPDVALLVSKLKGGRYCVLTGARQTGKSTMAMACKAQLSMEPGFCVVYLDKVNADGMTSKSMFWGLLWDHLHGKCSLLFPAKPSGEQIFTEWNFKSLFLKQNLPLKVILIVDEADTLLSAPPDFLGDLFSTLKGMRDDTDYNFNGILLVGVETVKDFLAQQRDHRRNTAAEQNIVYTESPSPSRYSPFSHSFLAQPGRFGVEHVEDLLRQAESERPGVKIAVERIATSVIELTGGHKGLVGSCLDYLVNNELWNSRQWIEEAESGQLVNYVFGQQTFGRILKSFRSHAAGKYFDLLKTFLAAKSRHCDEEMVVQLRNLIAEGVLHSQPAAGGGYDVQISSPLLRDVIFRRCVVTSDSVNPPPDPYRLDHLWVIMEALRSFDGESMCRPDCLKATGEISEYSFQFVLFTRLKAIFRQAYPFMDIKVLPESKQAVEYLEKRDTQERVDILVRNNNNFTKFAFELVVNDGVEGHLLKAVRYASQHSALVFVINFTMEDTPEIRIPEHASVVFVSVQLNPNGNKTSAKVTIVDIDGPQPVMHLELTKWDGKMSFDHI</sequence>
<proteinExistence type="predicted"/>
<dbReference type="InterPro" id="IPR027417">
    <property type="entry name" value="P-loop_NTPase"/>
</dbReference>
<protein>
    <submittedName>
        <fullName evidence="1">Uncharacterized protein</fullName>
    </submittedName>
</protein>
<reference evidence="1 2" key="1">
    <citation type="journal article" date="2011" name="Science">
        <title>The Selaginella genome identifies genetic changes associated with the evolution of vascular plants.</title>
        <authorList>
            <person name="Banks J.A."/>
            <person name="Nishiyama T."/>
            <person name="Hasebe M."/>
            <person name="Bowman J.L."/>
            <person name="Gribskov M."/>
            <person name="dePamphilis C."/>
            <person name="Albert V.A."/>
            <person name="Aono N."/>
            <person name="Aoyama T."/>
            <person name="Ambrose B.A."/>
            <person name="Ashton N.W."/>
            <person name="Axtell M.J."/>
            <person name="Barker E."/>
            <person name="Barker M.S."/>
            <person name="Bennetzen J.L."/>
            <person name="Bonawitz N.D."/>
            <person name="Chapple C."/>
            <person name="Cheng C."/>
            <person name="Correa L.G."/>
            <person name="Dacre M."/>
            <person name="DeBarry J."/>
            <person name="Dreyer I."/>
            <person name="Elias M."/>
            <person name="Engstrom E.M."/>
            <person name="Estelle M."/>
            <person name="Feng L."/>
            <person name="Finet C."/>
            <person name="Floyd S.K."/>
            <person name="Frommer W.B."/>
            <person name="Fujita T."/>
            <person name="Gramzow L."/>
            <person name="Gutensohn M."/>
            <person name="Harholt J."/>
            <person name="Hattori M."/>
            <person name="Heyl A."/>
            <person name="Hirai T."/>
            <person name="Hiwatashi Y."/>
            <person name="Ishikawa M."/>
            <person name="Iwata M."/>
            <person name="Karol K.G."/>
            <person name="Koehler B."/>
            <person name="Kolukisaoglu U."/>
            <person name="Kubo M."/>
            <person name="Kurata T."/>
            <person name="Lalonde S."/>
            <person name="Li K."/>
            <person name="Li Y."/>
            <person name="Litt A."/>
            <person name="Lyons E."/>
            <person name="Manning G."/>
            <person name="Maruyama T."/>
            <person name="Michael T.P."/>
            <person name="Mikami K."/>
            <person name="Miyazaki S."/>
            <person name="Morinaga S."/>
            <person name="Murata T."/>
            <person name="Mueller-Roeber B."/>
            <person name="Nelson D.R."/>
            <person name="Obara M."/>
            <person name="Oguri Y."/>
            <person name="Olmstead R.G."/>
            <person name="Onodera N."/>
            <person name="Petersen B.L."/>
            <person name="Pils B."/>
            <person name="Prigge M."/>
            <person name="Rensing S.A."/>
            <person name="Riano-Pachon D.M."/>
            <person name="Roberts A.W."/>
            <person name="Sato Y."/>
            <person name="Scheller H.V."/>
            <person name="Schulz B."/>
            <person name="Schulz C."/>
            <person name="Shakirov E.V."/>
            <person name="Shibagaki N."/>
            <person name="Shinohara N."/>
            <person name="Shippen D.E."/>
            <person name="Soerensen I."/>
            <person name="Sotooka R."/>
            <person name="Sugimoto N."/>
            <person name="Sugita M."/>
            <person name="Sumikawa N."/>
            <person name="Tanurdzic M."/>
            <person name="Theissen G."/>
            <person name="Ulvskov P."/>
            <person name="Wakazuki S."/>
            <person name="Weng J.K."/>
            <person name="Willats W.W."/>
            <person name="Wipf D."/>
            <person name="Wolf P.G."/>
            <person name="Yang L."/>
            <person name="Zimmer A.D."/>
            <person name="Zhu Q."/>
            <person name="Mitros T."/>
            <person name="Hellsten U."/>
            <person name="Loque D."/>
            <person name="Otillar R."/>
            <person name="Salamov A."/>
            <person name="Schmutz J."/>
            <person name="Shapiro H."/>
            <person name="Lindquist E."/>
            <person name="Lucas S."/>
            <person name="Rokhsar D."/>
            <person name="Grigoriev I.V."/>
        </authorList>
    </citation>
    <scope>NUCLEOTIDE SEQUENCE [LARGE SCALE GENOMIC DNA]</scope>
</reference>
<evidence type="ECO:0000313" key="1">
    <source>
        <dbReference type="EMBL" id="EFJ28021.1"/>
    </source>
</evidence>
<dbReference type="AlphaFoldDB" id="D8RI28"/>
<dbReference type="Gramene" id="EFJ28021">
    <property type="protein sequence ID" value="EFJ28021"/>
    <property type="gene ID" value="SELMODRAFT_411476"/>
</dbReference>
<dbReference type="KEGG" id="smo:SELMODRAFT_411476"/>